<keyword evidence="4" id="KW-1185">Reference proteome</keyword>
<dbReference type="Proteomes" id="UP000000683">
    <property type="component" value="Chromosome"/>
</dbReference>
<feature type="region of interest" description="Disordered" evidence="1">
    <location>
        <begin position="474"/>
        <end position="495"/>
    </location>
</feature>
<evidence type="ECO:0000313" key="4">
    <source>
        <dbReference type="Proteomes" id="UP000000683"/>
    </source>
</evidence>
<accession>F5ZEB5</accession>
<evidence type="ECO:0000313" key="3">
    <source>
        <dbReference type="EMBL" id="AEF04306.1"/>
    </source>
</evidence>
<dbReference type="OrthoDB" id="5762464at2"/>
<feature type="compositionally biased region" description="Polar residues" evidence="1">
    <location>
        <begin position="564"/>
        <end position="588"/>
    </location>
</feature>
<dbReference type="RefSeq" id="WP_013785236.1">
    <property type="nucleotide sequence ID" value="NC_015554.1"/>
</dbReference>
<dbReference type="AlphaFoldDB" id="F5ZEB5"/>
<gene>
    <name evidence="3" type="ordered locus">ambt_13940</name>
</gene>
<dbReference type="HOGENOM" id="CLU_332248_0_0_6"/>
<organism evidence="3 4">
    <name type="scientific">Alteromonas naphthalenivorans</name>
    <dbReference type="NCBI Taxonomy" id="715451"/>
    <lineage>
        <taxon>Bacteria</taxon>
        <taxon>Pseudomonadati</taxon>
        <taxon>Pseudomonadota</taxon>
        <taxon>Gammaproteobacteria</taxon>
        <taxon>Alteromonadales</taxon>
        <taxon>Alteromonadaceae</taxon>
        <taxon>Alteromonas/Salinimonas group</taxon>
        <taxon>Alteromonas</taxon>
    </lineage>
</organism>
<dbReference type="KEGG" id="alt:ambt_13940"/>
<sequence length="862" mass="89649">MTSQLSALLSNITQDTSGSKSSAASVLNNLSQAAALDTAAKVTVARLPEQILAIQTQGQPATQVSLLKSADLLPPQRPQLTSFSQGGVTQAALISTETGMSTSQVTAMQLKTLSLSLATMLASMPTPQQSMRVDVQATVTQLTSNQLSLTLADGQPLNLSLKPDAAAQLSADIKNNGKLVSLSLNQVPGDTGKLTVSVTSAKQANLASQGTQSAASTLQAAPLSVTDSKITTVLTNALRSQGIAFGHGNPVNGNVPDAIAKLLPNIQSQNTLQQVSMLSLKGNTLTSYSAASQAVLTFPTSDSGTVIPRASEQLTTKLSALAIPVGAIVGKGIGKGIEKTAGNSSALTETTGKTSANGSENVAQRAKTDSANHASNSSSITLSPEFSTAVDSKGASIQGTDVHKAIVTLSRALLSQTGSTQQALTQLTSILSGTAEGSDKTTAVLGQIAKQITGMNSNALPSARPLVTPQVPNATTTPASPNSSHETNAFTNDNTVSLKTGAGDINTGNVDTSLRKGIFQLIALLGGSGNSIRGNVIQSNTSQGTGSQGTATQGTATQGKDTLGNHTGAASNTPTTNDKTANQVTGSQDIEKNNVEAKTSTPNNQQSMQATQNNTDSSIASRIYGLLNAPAIAVTPLSLTSPIAASNFVQGLVALLQLSLAGRALSRQPSLKVQIDSPDSIISKTITNTSGSAPSSRVAQDVANLDSRTNLLANLKTLLANHQHSKVAQAENRVQGQDRFFYALPSVSQHYAPAELLVQREPDRQHGKEDKDGEKRLWNVTMKLDIGDAGQLLAKSKIDTDTITIDLYTSNETVLTRVADTLPYLERRLADLGLNVEKMSFQRGHIPDTLNKRPHQIFETRV</sequence>
<dbReference type="EMBL" id="CP002339">
    <property type="protein sequence ID" value="AEF04306.1"/>
    <property type="molecule type" value="Genomic_DNA"/>
</dbReference>
<feature type="domain" description="Flagellar hook-length control protein-like C-terminal" evidence="2">
    <location>
        <begin position="772"/>
        <end position="844"/>
    </location>
</feature>
<protein>
    <recommendedName>
        <fullName evidence="2">Flagellar hook-length control protein-like C-terminal domain-containing protein</fullName>
    </recommendedName>
</protein>
<feature type="compositionally biased region" description="Polar residues" evidence="1">
    <location>
        <begin position="369"/>
        <end position="380"/>
    </location>
</feature>
<name>F5ZEB5_ALTNA</name>
<dbReference type="Pfam" id="PF02120">
    <property type="entry name" value="Flg_hook"/>
    <property type="match status" value="1"/>
</dbReference>
<feature type="compositionally biased region" description="Low complexity" evidence="1">
    <location>
        <begin position="541"/>
        <end position="559"/>
    </location>
</feature>
<evidence type="ECO:0000256" key="1">
    <source>
        <dbReference type="SAM" id="MobiDB-lite"/>
    </source>
</evidence>
<proteinExistence type="predicted"/>
<dbReference type="eggNOG" id="ENOG50314U2">
    <property type="taxonomic scope" value="Bacteria"/>
</dbReference>
<feature type="compositionally biased region" description="Polar residues" evidence="1">
    <location>
        <begin position="342"/>
        <end position="362"/>
    </location>
</feature>
<reference evidence="3 4" key="1">
    <citation type="journal article" date="2011" name="J. Bacteriol.">
        <title>Complete genome sequence of the polycyclic aromatic hydrocarbon-degrading bacterium Alteromonas sp. strain SN2.</title>
        <authorList>
            <person name="Jin H.M."/>
            <person name="Jeong H."/>
            <person name="Moon E.J."/>
            <person name="Math R.K."/>
            <person name="Lee K."/>
            <person name="Kim H.J."/>
            <person name="Jeon C.O."/>
            <person name="Oh T.K."/>
            <person name="Kim J.F."/>
        </authorList>
    </citation>
    <scope>NUCLEOTIDE SEQUENCE [LARGE SCALE GENOMIC DNA]</scope>
    <source>
        <strain evidence="4">JCM 17741 / KACC 18427 / KCTC 11700BP / SN2</strain>
    </source>
</reference>
<feature type="region of interest" description="Disordered" evidence="1">
    <location>
        <begin position="342"/>
        <end position="380"/>
    </location>
</feature>
<dbReference type="InterPro" id="IPR021136">
    <property type="entry name" value="Flagellar_hook_control-like_C"/>
</dbReference>
<evidence type="ECO:0000259" key="2">
    <source>
        <dbReference type="Pfam" id="PF02120"/>
    </source>
</evidence>
<feature type="region of interest" description="Disordered" evidence="1">
    <location>
        <begin position="536"/>
        <end position="590"/>
    </location>
</feature>